<sequence length="900" mass="99309">MAESQKGTTSSVNSKGKDSLLDLDFGKDFLTSWKSMSMTEDPMDLDFESESKGKKKAFNFDKVNMDFNIDDDFGKIPSFNIDMPDLDISSPLKKDAKTKDKSNKELAAGNRKGKADHFAFSFDFDELDGFDFKSSPRKEDIKSKKDEEKENSSNRIGSHSGDHPAKESDGNGPHEDAISRMPTPEALIIETLHTQVDAGASPAIENLPSESIPDENILPNSKEASHVESHEAVTLIEKTITTKEKLSDCLLDKSNFLTPVSEEASIAIETIQDASVHTTSGEKSTLDTSSELQEEISSAATRHTASSEKDNGRSQVLDGEGTESALGESLPKKKGNLMNQNPLEVSTNPLSSMGQTMPSPKGGNMANRLMLEKEREAFVTRSKYFKQPDRSEDLSQNAPNQINFSSLSEKVIGGRHPCVTDESKTVNVTETQSDGKLTDISHSNPGAVVSKEHLKIGTQEHSEDLTLNRLLDKDVSKRKPASGGSFKNVKSLDSLRLTRQVDKSTLQNSAISGNLVPNMSTLQTKSNSTPEGDKSCSSKTTRKMPALSSLKILRTSGANLYSSKLIPQEEKSSKDSNKNRILVGSRHSETAQFVERKKQTPLISSLKRKMIETPKADAVLKPSKRLTESLSNRNSAQISIKIVDKETYNNENLVDGNSASALENSQNSNLDIPGELSMKELEVPFVFENDSNVEKAEAYTKELDDICNMLRKKHDEAKEILVRATVNNNKLLMLNHPLYEEKISFKPVVDFLSFCRHFVGISEVILSDFKKAYSLEWELSLMKSFLRLRMLNLSNVPGLISKCVFHPFQNLYPEDPAISAAKEGCSRMPLEDITILFYSISVPFVLSKPISHTTSIPIVSCTCLARRGICMNNPRQVARTSPDSIILGSTNTVALSPSFR</sequence>
<dbReference type="Proteomes" id="UP001060085">
    <property type="component" value="Linkage Group LG06"/>
</dbReference>
<comment type="caution">
    <text evidence="1">The sequence shown here is derived from an EMBL/GenBank/DDBJ whole genome shotgun (WGS) entry which is preliminary data.</text>
</comment>
<dbReference type="EMBL" id="CM044706">
    <property type="protein sequence ID" value="KAI5657289.1"/>
    <property type="molecule type" value="Genomic_DNA"/>
</dbReference>
<reference evidence="2" key="1">
    <citation type="journal article" date="2023" name="Nat. Plants">
        <title>Single-cell RNA sequencing provides a high-resolution roadmap for understanding the multicellular compartmentation of specialized metabolism.</title>
        <authorList>
            <person name="Sun S."/>
            <person name="Shen X."/>
            <person name="Li Y."/>
            <person name="Li Y."/>
            <person name="Wang S."/>
            <person name="Li R."/>
            <person name="Zhang H."/>
            <person name="Shen G."/>
            <person name="Guo B."/>
            <person name="Wei J."/>
            <person name="Xu J."/>
            <person name="St-Pierre B."/>
            <person name="Chen S."/>
            <person name="Sun C."/>
        </authorList>
    </citation>
    <scope>NUCLEOTIDE SEQUENCE [LARGE SCALE GENOMIC DNA]</scope>
</reference>
<name>A0ACC0A9J2_CATRO</name>
<gene>
    <name evidence="1" type="ORF">M9H77_26082</name>
</gene>
<organism evidence="1 2">
    <name type="scientific">Catharanthus roseus</name>
    <name type="common">Madagascar periwinkle</name>
    <name type="synonym">Vinca rosea</name>
    <dbReference type="NCBI Taxonomy" id="4058"/>
    <lineage>
        <taxon>Eukaryota</taxon>
        <taxon>Viridiplantae</taxon>
        <taxon>Streptophyta</taxon>
        <taxon>Embryophyta</taxon>
        <taxon>Tracheophyta</taxon>
        <taxon>Spermatophyta</taxon>
        <taxon>Magnoliopsida</taxon>
        <taxon>eudicotyledons</taxon>
        <taxon>Gunneridae</taxon>
        <taxon>Pentapetalae</taxon>
        <taxon>asterids</taxon>
        <taxon>lamiids</taxon>
        <taxon>Gentianales</taxon>
        <taxon>Apocynaceae</taxon>
        <taxon>Rauvolfioideae</taxon>
        <taxon>Vinceae</taxon>
        <taxon>Catharanthinae</taxon>
        <taxon>Catharanthus</taxon>
    </lineage>
</organism>
<accession>A0ACC0A9J2</accession>
<protein>
    <submittedName>
        <fullName evidence="1">Uncharacterized protein</fullName>
    </submittedName>
</protein>
<keyword evidence="2" id="KW-1185">Reference proteome</keyword>
<evidence type="ECO:0000313" key="1">
    <source>
        <dbReference type="EMBL" id="KAI5657289.1"/>
    </source>
</evidence>
<proteinExistence type="predicted"/>
<evidence type="ECO:0000313" key="2">
    <source>
        <dbReference type="Proteomes" id="UP001060085"/>
    </source>
</evidence>